<evidence type="ECO:0000256" key="11">
    <source>
        <dbReference type="ARBA" id="ARBA00023242"/>
    </source>
</evidence>
<dbReference type="PROSITE" id="PS00697">
    <property type="entry name" value="DNA_LIGASE_A1"/>
    <property type="match status" value="1"/>
</dbReference>
<dbReference type="PROSITE" id="PS50160">
    <property type="entry name" value="DNA_LIGASE_A3"/>
    <property type="match status" value="1"/>
</dbReference>
<dbReference type="FunFam" id="2.40.50.140:FF:000062">
    <property type="entry name" value="DNA ligase"/>
    <property type="match status" value="1"/>
</dbReference>
<dbReference type="GO" id="GO:0006289">
    <property type="term" value="P:nucleotide-excision repair"/>
    <property type="evidence" value="ECO:0007669"/>
    <property type="project" value="EnsemblFungi"/>
</dbReference>
<evidence type="ECO:0000256" key="10">
    <source>
        <dbReference type="ARBA" id="ARBA00023204"/>
    </source>
</evidence>
<dbReference type="Gene3D" id="1.10.3260.10">
    <property type="entry name" value="DNA ligase, ATP-dependent, N-terminal domain"/>
    <property type="match status" value="1"/>
</dbReference>
<comment type="caution">
    <text evidence="18">The sequence shown here is derived from an EMBL/GenBank/DDBJ whole genome shotgun (WGS) entry which is preliminary data.</text>
</comment>
<dbReference type="GO" id="GO:0006284">
    <property type="term" value="P:base-excision repair"/>
    <property type="evidence" value="ECO:0007669"/>
    <property type="project" value="EnsemblFungi"/>
</dbReference>
<dbReference type="GO" id="GO:0035753">
    <property type="term" value="P:maintenance of DNA trinucleotide repeats"/>
    <property type="evidence" value="ECO:0007669"/>
    <property type="project" value="EnsemblFungi"/>
</dbReference>
<dbReference type="SUPFAM" id="SSF56091">
    <property type="entry name" value="DNA ligase/mRNA capping enzyme, catalytic domain"/>
    <property type="match status" value="1"/>
</dbReference>
<dbReference type="EMBL" id="CBTN010000033">
    <property type="protein sequence ID" value="CDH55829.1"/>
    <property type="molecule type" value="Genomic_DNA"/>
</dbReference>
<evidence type="ECO:0000256" key="3">
    <source>
        <dbReference type="ARBA" id="ARBA00022598"/>
    </source>
</evidence>
<name>A0A068S0M9_9FUNG</name>
<keyword evidence="10 14" id="KW-0234">DNA repair</keyword>
<evidence type="ECO:0000256" key="12">
    <source>
        <dbReference type="ARBA" id="ARBA00023306"/>
    </source>
</evidence>
<dbReference type="Gene3D" id="2.40.50.140">
    <property type="entry name" value="Nucleic acid-binding proteins"/>
    <property type="match status" value="1"/>
</dbReference>
<evidence type="ECO:0000256" key="14">
    <source>
        <dbReference type="RuleBase" id="RU000617"/>
    </source>
</evidence>
<keyword evidence="9 14" id="KW-0233">DNA recombination</keyword>
<organism evidence="18 19">
    <name type="scientific">Lichtheimia corymbifera JMRC:FSU:9682</name>
    <dbReference type="NCBI Taxonomy" id="1263082"/>
    <lineage>
        <taxon>Eukaryota</taxon>
        <taxon>Fungi</taxon>
        <taxon>Fungi incertae sedis</taxon>
        <taxon>Mucoromycota</taxon>
        <taxon>Mucoromycotina</taxon>
        <taxon>Mucoromycetes</taxon>
        <taxon>Mucorales</taxon>
        <taxon>Lichtheimiaceae</taxon>
        <taxon>Lichtheimia</taxon>
    </lineage>
</organism>
<evidence type="ECO:0000256" key="16">
    <source>
        <dbReference type="SAM" id="MobiDB-lite"/>
    </source>
</evidence>
<comment type="catalytic activity">
    <reaction evidence="13 14">
        <text>ATP + (deoxyribonucleotide)n-3'-hydroxyl + 5'-phospho-(deoxyribonucleotide)m = (deoxyribonucleotide)n+m + AMP + diphosphate.</text>
        <dbReference type="EC" id="6.5.1.1"/>
    </reaction>
</comment>
<keyword evidence="12" id="KW-0131">Cell cycle</keyword>
<dbReference type="InterPro" id="IPR036599">
    <property type="entry name" value="DNA_ligase_N_sf"/>
</dbReference>
<feature type="compositionally biased region" description="Basic and acidic residues" evidence="16">
    <location>
        <begin position="13"/>
        <end position="32"/>
    </location>
</feature>
<reference evidence="18" key="1">
    <citation type="submission" date="2013-08" db="EMBL/GenBank/DDBJ databases">
        <title>Gene expansion shapes genome architecture in the human pathogen Lichtheimia corymbifera: an evolutionary genomics analysis in the ancient terrestrial Mucorales (Mucoromycotina).</title>
        <authorList>
            <person name="Schwartze V.U."/>
            <person name="Winter S."/>
            <person name="Shelest E."/>
            <person name="Marcet-Houben M."/>
            <person name="Horn F."/>
            <person name="Wehner S."/>
            <person name="Hoffmann K."/>
            <person name="Riege K."/>
            <person name="Sammeth M."/>
            <person name="Nowrousian M."/>
            <person name="Valiante V."/>
            <person name="Linde J."/>
            <person name="Jacobsen I.D."/>
            <person name="Marz M."/>
            <person name="Brakhage A.A."/>
            <person name="Gabaldon T."/>
            <person name="Bocker S."/>
            <person name="Voigt K."/>
        </authorList>
    </citation>
    <scope>NUCLEOTIDE SEQUENCE [LARGE SCALE GENOMIC DNA]</scope>
    <source>
        <strain evidence="18">FSU 9682</strain>
    </source>
</reference>
<dbReference type="Gene3D" id="3.30.470.30">
    <property type="entry name" value="DNA ligase/mRNA capping enzyme"/>
    <property type="match status" value="1"/>
</dbReference>
<dbReference type="CDD" id="cd07969">
    <property type="entry name" value="OBF_DNA_ligase_I"/>
    <property type="match status" value="1"/>
</dbReference>
<dbReference type="PANTHER" id="PTHR45674">
    <property type="entry name" value="DNA LIGASE 1/3 FAMILY MEMBER"/>
    <property type="match status" value="1"/>
</dbReference>
<evidence type="ECO:0000256" key="7">
    <source>
        <dbReference type="ARBA" id="ARBA00022763"/>
    </source>
</evidence>
<evidence type="ECO:0000313" key="19">
    <source>
        <dbReference type="Proteomes" id="UP000027586"/>
    </source>
</evidence>
<dbReference type="InterPro" id="IPR012310">
    <property type="entry name" value="DNA_ligase_ATP-dep_cent"/>
</dbReference>
<dbReference type="STRING" id="1263082.A0A068S0M9"/>
<dbReference type="GO" id="GO:0051301">
    <property type="term" value="P:cell division"/>
    <property type="evidence" value="ECO:0007669"/>
    <property type="project" value="UniProtKB-KW"/>
</dbReference>
<dbReference type="Pfam" id="PF04679">
    <property type="entry name" value="DNA_ligase_A_C"/>
    <property type="match status" value="1"/>
</dbReference>
<feature type="compositionally biased region" description="Basic and acidic residues" evidence="16">
    <location>
        <begin position="40"/>
        <end position="50"/>
    </location>
</feature>
<accession>A0A068S0M9</accession>
<dbReference type="GO" id="GO:1903461">
    <property type="term" value="P:Okazaki fragment processing involved in mitotic DNA replication"/>
    <property type="evidence" value="ECO:0007669"/>
    <property type="project" value="EnsemblFungi"/>
</dbReference>
<dbReference type="Proteomes" id="UP000027586">
    <property type="component" value="Unassembled WGS sequence"/>
</dbReference>
<evidence type="ECO:0000256" key="2">
    <source>
        <dbReference type="ARBA" id="ARBA00007572"/>
    </source>
</evidence>
<dbReference type="NCBIfam" id="TIGR00574">
    <property type="entry name" value="dnl1"/>
    <property type="match status" value="1"/>
</dbReference>
<dbReference type="InterPro" id="IPR012309">
    <property type="entry name" value="DNA_ligase_ATP-dep_C"/>
</dbReference>
<dbReference type="OrthoDB" id="206088at2759"/>
<evidence type="ECO:0000256" key="15">
    <source>
        <dbReference type="RuleBase" id="RU004196"/>
    </source>
</evidence>
<feature type="domain" description="ATP-dependent DNA ligase family profile" evidence="17">
    <location>
        <begin position="454"/>
        <end position="591"/>
    </location>
</feature>
<evidence type="ECO:0000256" key="5">
    <source>
        <dbReference type="ARBA" id="ARBA00022705"/>
    </source>
</evidence>
<evidence type="ECO:0000256" key="9">
    <source>
        <dbReference type="ARBA" id="ARBA00023172"/>
    </source>
</evidence>
<evidence type="ECO:0000256" key="4">
    <source>
        <dbReference type="ARBA" id="ARBA00022618"/>
    </source>
</evidence>
<dbReference type="InterPro" id="IPR000977">
    <property type="entry name" value="DNA_ligase_ATP-dep"/>
</dbReference>
<evidence type="ECO:0000256" key="1">
    <source>
        <dbReference type="ARBA" id="ARBA00004123"/>
    </source>
</evidence>
<protein>
    <recommendedName>
        <fullName evidence="14">DNA ligase</fullName>
        <ecNumber evidence="14">6.5.1.1</ecNumber>
    </recommendedName>
</protein>
<dbReference type="AlphaFoldDB" id="A0A068S0M9"/>
<dbReference type="SUPFAM" id="SSF50249">
    <property type="entry name" value="Nucleic acid-binding proteins"/>
    <property type="match status" value="1"/>
</dbReference>
<feature type="region of interest" description="Disordered" evidence="16">
    <location>
        <begin position="1"/>
        <end position="56"/>
    </location>
</feature>
<dbReference type="Pfam" id="PF04675">
    <property type="entry name" value="DNA_ligase_A_N"/>
    <property type="match status" value="1"/>
</dbReference>
<dbReference type="InterPro" id="IPR050191">
    <property type="entry name" value="ATP-dep_DNA_ligase"/>
</dbReference>
<dbReference type="GO" id="GO:0005524">
    <property type="term" value="F:ATP binding"/>
    <property type="evidence" value="ECO:0007669"/>
    <property type="project" value="UniProtKB-KW"/>
</dbReference>
<keyword evidence="3 14" id="KW-0436">Ligase</keyword>
<dbReference type="PANTHER" id="PTHR45674:SF4">
    <property type="entry name" value="DNA LIGASE 1"/>
    <property type="match status" value="1"/>
</dbReference>
<dbReference type="EC" id="6.5.1.1" evidence="14"/>
<dbReference type="CDD" id="cd07900">
    <property type="entry name" value="Adenylation_DNA_ligase_I_Euk"/>
    <property type="match status" value="1"/>
</dbReference>
<dbReference type="InterPro" id="IPR012308">
    <property type="entry name" value="DNA_ligase_ATP-dep_N"/>
</dbReference>
<keyword evidence="11" id="KW-0539">Nucleus</keyword>
<dbReference type="GO" id="GO:0006310">
    <property type="term" value="P:DNA recombination"/>
    <property type="evidence" value="ECO:0007669"/>
    <property type="project" value="UniProtKB-KW"/>
</dbReference>
<dbReference type="GO" id="GO:0003910">
    <property type="term" value="F:DNA ligase (ATP) activity"/>
    <property type="evidence" value="ECO:0007669"/>
    <property type="project" value="UniProtKB-EC"/>
</dbReference>
<dbReference type="GO" id="GO:0003677">
    <property type="term" value="F:DNA binding"/>
    <property type="evidence" value="ECO:0007669"/>
    <property type="project" value="InterPro"/>
</dbReference>
<proteinExistence type="inferred from homology"/>
<keyword evidence="19" id="KW-1185">Reference proteome</keyword>
<dbReference type="Gene3D" id="3.30.1490.70">
    <property type="match status" value="1"/>
</dbReference>
<dbReference type="PROSITE" id="PS00333">
    <property type="entry name" value="DNA_LIGASE_A2"/>
    <property type="match status" value="1"/>
</dbReference>
<dbReference type="Pfam" id="PF01068">
    <property type="entry name" value="DNA_ligase_A_M"/>
    <property type="match status" value="1"/>
</dbReference>
<dbReference type="FunFam" id="1.10.3260.10:FF:000001">
    <property type="entry name" value="DNA ligase"/>
    <property type="match status" value="1"/>
</dbReference>
<gene>
    <name evidence="18" type="ORF">LCOR_06937.1</name>
</gene>
<evidence type="ECO:0000256" key="8">
    <source>
        <dbReference type="ARBA" id="ARBA00022840"/>
    </source>
</evidence>
<dbReference type="InterPro" id="IPR012340">
    <property type="entry name" value="NA-bd_OB-fold"/>
</dbReference>
<dbReference type="InterPro" id="IPR016059">
    <property type="entry name" value="DNA_ligase_ATP-dep_CS"/>
</dbReference>
<keyword evidence="6 14" id="KW-0547">Nucleotide-binding</keyword>
<sequence length="714" mass="81292">MQPNIRSFFEKQTANKDAGDKRKRSEDADKSPETQPESSLTDKKKQRVADPEEDPEILEAEAQEKEQEVQKREDAAVAKEISCLSVPEASGKLGKSWNTGKDVPYAILCETFSLCGNTTKRTEITEYLVSLFLKIIQQTPNALLHTLYMCINKLCPDYEGLELGIGETLLVKAIAQSTGRKPEKIQEDYSKTGDLGTVAENSKQSQRTLFAPKPLTVQHVFKTLKEIAQITGQSSQSNKIRKIQGLLVACQGHEAKFLIRQLEGKLRIGLAEQTVLTALAHAVVLSQEETQKLSVESKEQKLASAVDTVKSVYNQLPCYDMLIPALLEYPMEQLLERCTMRPGIPLKPMLAHPTKSLKEVLDRFEDQSFTCEFKYDGERAQIHRLHDGSTKIYSRNSEDMSVKYPDIVDKIEKWVGSSTTSFILDCEAVAWDVEKKCILPFQVLSTRKRKDVKEEDIKVRVAIFAFDCLYLNGESLLQRSLKERREKLRASFKVTDNEFYFAEHMDTNKIEDIQTFLDVSIQSSCEGLMVKLYENDEASYEPSKRSRNWLKVKKDYLAGVGDTVDLVVIGAFKGKGKRTNVYGSFLLACYDPETEEYQTVCKLGTGFSDENLQKFYTDLNEHKIQQPKRFYCIGENPETPDVWFAPHIVWEIQCADLSISPRYMAGVGVVDPTKGISLRFPRFIRSREDKDPEDITSSDQIIEFYRRQQQNHDV</sequence>
<comment type="subcellular location">
    <subcellularLocation>
        <location evidence="1">Nucleus</location>
    </subcellularLocation>
</comment>
<keyword evidence="4" id="KW-0132">Cell division</keyword>
<evidence type="ECO:0000256" key="13">
    <source>
        <dbReference type="ARBA" id="ARBA00034003"/>
    </source>
</evidence>
<evidence type="ECO:0000313" key="18">
    <source>
        <dbReference type="EMBL" id="CDH55829.1"/>
    </source>
</evidence>
<dbReference type="SUPFAM" id="SSF117018">
    <property type="entry name" value="ATP-dependent DNA ligase DNA-binding domain"/>
    <property type="match status" value="1"/>
</dbReference>
<dbReference type="GO" id="GO:0005739">
    <property type="term" value="C:mitochondrion"/>
    <property type="evidence" value="ECO:0007669"/>
    <property type="project" value="EnsemblFungi"/>
</dbReference>
<dbReference type="GO" id="GO:0071897">
    <property type="term" value="P:DNA biosynthetic process"/>
    <property type="evidence" value="ECO:0007669"/>
    <property type="project" value="InterPro"/>
</dbReference>
<comment type="similarity">
    <text evidence="2 15">Belongs to the ATP-dependent DNA ligase family.</text>
</comment>
<dbReference type="VEuPathDB" id="FungiDB:LCOR_06937.1"/>
<keyword evidence="5" id="KW-0235">DNA replication</keyword>
<dbReference type="FunFam" id="3.30.470.30:FF:000016">
    <property type="entry name" value="DNA ligase"/>
    <property type="match status" value="1"/>
</dbReference>
<evidence type="ECO:0000256" key="6">
    <source>
        <dbReference type="ARBA" id="ARBA00022741"/>
    </source>
</evidence>
<keyword evidence="7 14" id="KW-0227">DNA damage</keyword>
<evidence type="ECO:0000259" key="17">
    <source>
        <dbReference type="PROSITE" id="PS50160"/>
    </source>
</evidence>
<dbReference type="GO" id="GO:0005634">
    <property type="term" value="C:nucleus"/>
    <property type="evidence" value="ECO:0007669"/>
    <property type="project" value="UniProtKB-SubCell"/>
</dbReference>
<keyword evidence="8 14" id="KW-0067">ATP-binding</keyword>